<dbReference type="PANTHER" id="PTHR30543:SF21">
    <property type="entry name" value="NAD(P)H-DEPENDENT FMN REDUCTASE LOT6"/>
    <property type="match status" value="1"/>
</dbReference>
<dbReference type="GO" id="GO:0010181">
    <property type="term" value="F:FMN binding"/>
    <property type="evidence" value="ECO:0007669"/>
    <property type="project" value="TreeGrafter"/>
</dbReference>
<dbReference type="InterPro" id="IPR005025">
    <property type="entry name" value="FMN_Rdtase-like_dom"/>
</dbReference>
<comment type="caution">
    <text evidence="2">The sequence shown here is derived from an EMBL/GenBank/DDBJ whole genome shotgun (WGS) entry which is preliminary data.</text>
</comment>
<proteinExistence type="predicted"/>
<dbReference type="Proteomes" id="UP000051955">
    <property type="component" value="Unassembled WGS sequence"/>
</dbReference>
<feature type="domain" description="NADPH-dependent FMN reductase-like" evidence="1">
    <location>
        <begin position="6"/>
        <end position="149"/>
    </location>
</feature>
<dbReference type="Pfam" id="PF03358">
    <property type="entry name" value="FMN_red"/>
    <property type="match status" value="1"/>
</dbReference>
<dbReference type="PANTHER" id="PTHR30543">
    <property type="entry name" value="CHROMATE REDUCTASE"/>
    <property type="match status" value="1"/>
</dbReference>
<keyword evidence="3" id="KW-1185">Reference proteome</keyword>
<dbReference type="EMBL" id="AZDV01000015">
    <property type="protein sequence ID" value="KRK95180.1"/>
    <property type="molecule type" value="Genomic_DNA"/>
</dbReference>
<dbReference type="STRING" id="1423715.FD25_GL001562"/>
<name>A0A0R1LH59_9LACO</name>
<dbReference type="InterPro" id="IPR050712">
    <property type="entry name" value="NAD(P)H-dep_reductase"/>
</dbReference>
<dbReference type="Gene3D" id="3.40.50.360">
    <property type="match status" value="1"/>
</dbReference>
<dbReference type="RefSeq" id="WP_057802477.1">
    <property type="nucleotide sequence ID" value="NZ_AZDV01000015.1"/>
</dbReference>
<protein>
    <submittedName>
        <fullName evidence="2">Flavin oxidoreductase</fullName>
    </submittedName>
</protein>
<dbReference type="SUPFAM" id="SSF52218">
    <property type="entry name" value="Flavoproteins"/>
    <property type="match status" value="1"/>
</dbReference>
<sequence>MTKPHFIALVGTNADFSYNRILLQFMSRTFTEQAEIEVREIADIPLFNENQMKNPPVSVTALSAAIDAADGVIIASPEYDHAIPAALKSVLEWLSSATHPFKNKPVMVVGTSYGVQGTVRAQTNLRQVLDAPGVQACVLPGNEFMLPTVKDKFDQQGQLVDDRSVSFLGQCLENFVQFAAIKPVSVSA</sequence>
<dbReference type="GO" id="GO:0016491">
    <property type="term" value="F:oxidoreductase activity"/>
    <property type="evidence" value="ECO:0007669"/>
    <property type="project" value="InterPro"/>
</dbReference>
<dbReference type="PATRIC" id="fig|1423715.3.peg.1599"/>
<evidence type="ECO:0000313" key="3">
    <source>
        <dbReference type="Proteomes" id="UP000051955"/>
    </source>
</evidence>
<organism evidence="2 3">
    <name type="scientific">Levilactobacillus acidifarinae DSM 19394 = JCM 15949</name>
    <dbReference type="NCBI Taxonomy" id="1423715"/>
    <lineage>
        <taxon>Bacteria</taxon>
        <taxon>Bacillati</taxon>
        <taxon>Bacillota</taxon>
        <taxon>Bacilli</taxon>
        <taxon>Lactobacillales</taxon>
        <taxon>Lactobacillaceae</taxon>
        <taxon>Levilactobacillus</taxon>
    </lineage>
</organism>
<dbReference type="InterPro" id="IPR029039">
    <property type="entry name" value="Flavoprotein-like_sf"/>
</dbReference>
<dbReference type="OrthoDB" id="9812295at2"/>
<evidence type="ECO:0000259" key="1">
    <source>
        <dbReference type="Pfam" id="PF03358"/>
    </source>
</evidence>
<dbReference type="GO" id="GO:0005829">
    <property type="term" value="C:cytosol"/>
    <property type="evidence" value="ECO:0007669"/>
    <property type="project" value="TreeGrafter"/>
</dbReference>
<accession>A0A0R1LH59</accession>
<gene>
    <name evidence="2" type="ORF">FD25_GL001562</name>
</gene>
<dbReference type="AlphaFoldDB" id="A0A0R1LH59"/>
<reference evidence="2 3" key="1">
    <citation type="journal article" date="2015" name="Genome Announc.">
        <title>Expanding the biotechnology potential of lactobacilli through comparative genomics of 213 strains and associated genera.</title>
        <authorList>
            <person name="Sun Z."/>
            <person name="Harris H.M."/>
            <person name="McCann A."/>
            <person name="Guo C."/>
            <person name="Argimon S."/>
            <person name="Zhang W."/>
            <person name="Yang X."/>
            <person name="Jeffery I.B."/>
            <person name="Cooney J.C."/>
            <person name="Kagawa T.F."/>
            <person name="Liu W."/>
            <person name="Song Y."/>
            <person name="Salvetti E."/>
            <person name="Wrobel A."/>
            <person name="Rasinkangas P."/>
            <person name="Parkhill J."/>
            <person name="Rea M.C."/>
            <person name="O'Sullivan O."/>
            <person name="Ritari J."/>
            <person name="Douillard F.P."/>
            <person name="Paul Ross R."/>
            <person name="Yang R."/>
            <person name="Briner A.E."/>
            <person name="Felis G.E."/>
            <person name="de Vos W.M."/>
            <person name="Barrangou R."/>
            <person name="Klaenhammer T.R."/>
            <person name="Caufield P.W."/>
            <person name="Cui Y."/>
            <person name="Zhang H."/>
            <person name="O'Toole P.W."/>
        </authorList>
    </citation>
    <scope>NUCLEOTIDE SEQUENCE [LARGE SCALE GENOMIC DNA]</scope>
    <source>
        <strain evidence="2 3">DSM 19394</strain>
    </source>
</reference>
<evidence type="ECO:0000313" key="2">
    <source>
        <dbReference type="EMBL" id="KRK95180.1"/>
    </source>
</evidence>